<reference evidence="1 3" key="1">
    <citation type="journal article" date="2020" name="Microorganisms">
        <title>Reliable Identification of Environmental Pseudomonas Isolates Using the rpoD Gene.</title>
        <authorList>
            <consortium name="The Broad Institute Genome Sequencing Platform"/>
            <person name="Girard L."/>
            <person name="Lood C."/>
            <person name="Rokni-Zadeh H."/>
            <person name="van Noort V."/>
            <person name="Lavigne R."/>
            <person name="De Mot R."/>
        </authorList>
    </citation>
    <scope>NUCLEOTIDE SEQUENCE</scope>
    <source>
        <strain evidence="1 3">SWRI153</strain>
    </source>
</reference>
<comment type="caution">
    <text evidence="1">The sequence shown here is derived from an EMBL/GenBank/DDBJ whole genome shotgun (WGS) entry which is preliminary data.</text>
</comment>
<dbReference type="AlphaFoldDB" id="A0A923JG73"/>
<dbReference type="EMBL" id="JABWQP020000006">
    <property type="protein sequence ID" value="MBV4486927.1"/>
    <property type="molecule type" value="Genomic_DNA"/>
</dbReference>
<proteinExistence type="predicted"/>
<accession>A0A923JG73</accession>
<evidence type="ECO:0000313" key="1">
    <source>
        <dbReference type="EMBL" id="MBC3343507.1"/>
    </source>
</evidence>
<keyword evidence="3" id="KW-1185">Reference proteome</keyword>
<name>A0A923JG73_9PSED</name>
<organism evidence="1">
    <name type="scientific">Pseudomonas khorasanensis</name>
    <dbReference type="NCBI Taxonomy" id="2745508"/>
    <lineage>
        <taxon>Bacteria</taxon>
        <taxon>Pseudomonadati</taxon>
        <taxon>Pseudomonadota</taxon>
        <taxon>Gammaproteobacteria</taxon>
        <taxon>Pseudomonadales</taxon>
        <taxon>Pseudomonadaceae</taxon>
        <taxon>Pseudomonas</taxon>
    </lineage>
</organism>
<dbReference type="RefSeq" id="WP_186533054.1">
    <property type="nucleotide sequence ID" value="NZ_JABWQP020000006.1"/>
</dbReference>
<gene>
    <name evidence="2" type="ORF">HU727_015135</name>
    <name evidence="1" type="ORF">HU727_17865</name>
</gene>
<dbReference type="Proteomes" id="UP000648816">
    <property type="component" value="Unassembled WGS sequence"/>
</dbReference>
<evidence type="ECO:0000313" key="2">
    <source>
        <dbReference type="EMBL" id="MBV4486927.1"/>
    </source>
</evidence>
<reference evidence="2" key="3">
    <citation type="submission" date="2021-06" db="EMBL/GenBank/DDBJ databases">
        <title>Updating the genus Pseudomonas: Description of 43 new species and partition of the Pseudomonas putida group.</title>
        <authorList>
            <person name="Girard L."/>
            <person name="Lood C."/>
            <person name="Vandamme P."/>
            <person name="Rokni-Zadeh H."/>
            <person name="Van Noort V."/>
            <person name="Hofte M."/>
            <person name="Lavigne R."/>
            <person name="De Mot R."/>
        </authorList>
    </citation>
    <scope>NUCLEOTIDE SEQUENCE</scope>
    <source>
        <strain evidence="2">SWRI153</strain>
    </source>
</reference>
<protein>
    <submittedName>
        <fullName evidence="2">Phage tail assembly chaperone</fullName>
    </submittedName>
</protein>
<reference evidence="1" key="2">
    <citation type="submission" date="2020-07" db="EMBL/GenBank/DDBJ databases">
        <authorList>
            <person name="Lood C."/>
            <person name="Girard L."/>
        </authorList>
    </citation>
    <scope>NUCLEOTIDE SEQUENCE</scope>
    <source>
        <strain evidence="1">SWRI153</strain>
    </source>
</reference>
<dbReference type="EMBL" id="JABWQP010000010">
    <property type="protein sequence ID" value="MBC3343507.1"/>
    <property type="molecule type" value="Genomic_DNA"/>
</dbReference>
<sequence>MANYARVENGVVVERIDTGEYAISQLFAPLFVESMVRVPDGQDVEIGAPVGEFSAIAEPMPAEQNRALVQAPVVAEQDSVTPARTWREATLSTTEWLVARHRDERDLGHGTSLSARQYLELLEHRQALREWPESALFPAADSRPAAPTWLASVTG</sequence>
<evidence type="ECO:0000313" key="3">
    <source>
        <dbReference type="Proteomes" id="UP000648816"/>
    </source>
</evidence>